<sequence>MAFAKPKYDPNLTQVTLQARLAISPTLSLSKPDATLDITLGLRISNTAYSGEPVTILTHRSAFEVFGDDGIDMFARGAFGAIRALDNDNQPMDKQISLGFFRVNEVVNSDSPDLRERGYQFLTIPGDGSEVAVTHRLSWERIFKYEEKLSRHDLTPGERFSISVNERYIGTSWWCLGDLEGVLRDKKFHSWTTDEFGEQRPDDNFLRKGNWALGRNPKELYWAVDKVSNEEAVFEIVD</sequence>
<organism evidence="1 2">
    <name type="scientific">Thyridium curvatum</name>
    <dbReference type="NCBI Taxonomy" id="1093900"/>
    <lineage>
        <taxon>Eukaryota</taxon>
        <taxon>Fungi</taxon>
        <taxon>Dikarya</taxon>
        <taxon>Ascomycota</taxon>
        <taxon>Pezizomycotina</taxon>
        <taxon>Sordariomycetes</taxon>
        <taxon>Sordariomycetidae</taxon>
        <taxon>Thyridiales</taxon>
        <taxon>Thyridiaceae</taxon>
        <taxon>Thyridium</taxon>
    </lineage>
</organism>
<dbReference type="RefSeq" id="XP_030995335.1">
    <property type="nucleotide sequence ID" value="XM_031140392.1"/>
</dbReference>
<accession>A0A507B4J8</accession>
<dbReference type="OrthoDB" id="2968825at2759"/>
<dbReference type="Proteomes" id="UP000319257">
    <property type="component" value="Unassembled WGS sequence"/>
</dbReference>
<reference evidence="1 2" key="1">
    <citation type="submission" date="2019-06" db="EMBL/GenBank/DDBJ databases">
        <title>Draft genome sequence of the filamentous fungus Phialemoniopsis curvata isolated from diesel fuel.</title>
        <authorList>
            <person name="Varaljay V.A."/>
            <person name="Lyon W.J."/>
            <person name="Crouch A.L."/>
            <person name="Drake C.E."/>
            <person name="Hollomon J.M."/>
            <person name="Nadeau L.J."/>
            <person name="Nunn H.S."/>
            <person name="Stevenson B.S."/>
            <person name="Bojanowski C.L."/>
            <person name="Crookes-Goodson W.J."/>
        </authorList>
    </citation>
    <scope>NUCLEOTIDE SEQUENCE [LARGE SCALE GENOMIC DNA]</scope>
    <source>
        <strain evidence="1 2">D216</strain>
    </source>
</reference>
<proteinExistence type="predicted"/>
<protein>
    <submittedName>
        <fullName evidence="1">Uncharacterized protein</fullName>
    </submittedName>
</protein>
<gene>
    <name evidence="1" type="ORF">E0L32_005827</name>
</gene>
<dbReference type="InParanoid" id="A0A507B4J8"/>
<evidence type="ECO:0000313" key="1">
    <source>
        <dbReference type="EMBL" id="TPX13624.1"/>
    </source>
</evidence>
<comment type="caution">
    <text evidence="1">The sequence shown here is derived from an EMBL/GenBank/DDBJ whole genome shotgun (WGS) entry which is preliminary data.</text>
</comment>
<keyword evidence="2" id="KW-1185">Reference proteome</keyword>
<dbReference type="GeneID" id="41973274"/>
<evidence type="ECO:0000313" key="2">
    <source>
        <dbReference type="Proteomes" id="UP000319257"/>
    </source>
</evidence>
<dbReference type="EMBL" id="SKBQ01000032">
    <property type="protein sequence ID" value="TPX13624.1"/>
    <property type="molecule type" value="Genomic_DNA"/>
</dbReference>
<name>A0A507B4J8_9PEZI</name>
<dbReference type="AlphaFoldDB" id="A0A507B4J8"/>